<organism evidence="1 2">
    <name type="scientific">Trametes sanguinea</name>
    <dbReference type="NCBI Taxonomy" id="158606"/>
    <lineage>
        <taxon>Eukaryota</taxon>
        <taxon>Fungi</taxon>
        <taxon>Dikarya</taxon>
        <taxon>Basidiomycota</taxon>
        <taxon>Agaricomycotina</taxon>
        <taxon>Agaricomycetes</taxon>
        <taxon>Polyporales</taxon>
        <taxon>Polyporaceae</taxon>
        <taxon>Trametes</taxon>
    </lineage>
</organism>
<comment type="caution">
    <text evidence="1">The sequence shown here is derived from an EMBL/GenBank/DDBJ whole genome shotgun (WGS) entry which is preliminary data.</text>
</comment>
<proteinExistence type="predicted"/>
<evidence type="ECO:0000313" key="1">
    <source>
        <dbReference type="EMBL" id="KAJ3009348.1"/>
    </source>
</evidence>
<accession>A0ACC1Q3R7</accession>
<evidence type="ECO:0000313" key="2">
    <source>
        <dbReference type="Proteomes" id="UP001144978"/>
    </source>
</evidence>
<reference evidence="1" key="1">
    <citation type="submission" date="2022-08" db="EMBL/GenBank/DDBJ databases">
        <title>Genome Sequence of Pycnoporus sanguineus.</title>
        <authorList>
            <person name="Buettner E."/>
        </authorList>
    </citation>
    <scope>NUCLEOTIDE SEQUENCE</scope>
    <source>
        <strain evidence="1">CG-C14</strain>
    </source>
</reference>
<dbReference type="EMBL" id="JANSHE010000557">
    <property type="protein sequence ID" value="KAJ3009348.1"/>
    <property type="molecule type" value="Genomic_DNA"/>
</dbReference>
<keyword evidence="2" id="KW-1185">Reference proteome</keyword>
<dbReference type="Proteomes" id="UP001144978">
    <property type="component" value="Unassembled WGS sequence"/>
</dbReference>
<protein>
    <submittedName>
        <fullName evidence="1">Uncharacterized protein</fullName>
    </submittedName>
</protein>
<sequence>MSTPAANSSCSHQRPIANMDSGLPPALISATKESLSYQIIGCSLATALFGITLLQAYIYYRRYVKDSVVLKIFVATLVSLRVENGLGVGVAPLPFPCLRLRSKPRSPLPSWFNASLDLYVSIMSQRSLQTLTLYQWSKLVSRKNIAFTATIFLLAFGNFGTRWNRSDGGDVGRADIRTHACSELAYSAGNWIPAYSSSGRSELAYSSEYAMDAAPSAMP</sequence>
<gene>
    <name evidence="1" type="ORF">NUW54_g2809</name>
</gene>
<name>A0ACC1Q3R7_9APHY</name>